<proteinExistence type="predicted"/>
<sequence length="105" mass="12358">MRVQQRSIIVLFVLSLSSCEFPRAAEDYLHKLEQLANKIEQLADQQRICMSAITKLEQRYDYLAPGKNSYLEFDFTDQEAERFEQLNRRIEQANRKIVQKGNADC</sequence>
<protein>
    <submittedName>
        <fullName evidence="2">Uncharacterized protein</fullName>
    </submittedName>
</protein>
<evidence type="ECO:0000313" key="2">
    <source>
        <dbReference type="EMBL" id="RUO43387.1"/>
    </source>
</evidence>
<dbReference type="PROSITE" id="PS51257">
    <property type="entry name" value="PROKAR_LIPOPROTEIN"/>
    <property type="match status" value="1"/>
</dbReference>
<keyword evidence="3" id="KW-1185">Reference proteome</keyword>
<dbReference type="RefSeq" id="WP_105306558.1">
    <property type="nucleotide sequence ID" value="NZ_PIPS01000002.1"/>
</dbReference>
<feature type="coiled-coil region" evidence="1">
    <location>
        <begin position="76"/>
        <end position="103"/>
    </location>
</feature>
<evidence type="ECO:0000256" key="1">
    <source>
        <dbReference type="SAM" id="Coils"/>
    </source>
</evidence>
<keyword evidence="1" id="KW-0175">Coiled coil</keyword>
<gene>
    <name evidence="2" type="ORF">CWE23_08545</name>
</gene>
<dbReference type="EMBL" id="PIPS01000002">
    <property type="protein sequence ID" value="RUO43387.1"/>
    <property type="molecule type" value="Genomic_DNA"/>
</dbReference>
<dbReference type="Proteomes" id="UP000286680">
    <property type="component" value="Unassembled WGS sequence"/>
</dbReference>
<accession>A0AA94JCX2</accession>
<comment type="caution">
    <text evidence="2">The sequence shown here is derived from an EMBL/GenBank/DDBJ whole genome shotgun (WGS) entry which is preliminary data.</text>
</comment>
<name>A0AA94JCX2_9GAMM</name>
<organism evidence="2 3">
    <name type="scientific">Idiomarina aquatica</name>
    <dbReference type="NCBI Taxonomy" id="1327752"/>
    <lineage>
        <taxon>Bacteria</taxon>
        <taxon>Pseudomonadati</taxon>
        <taxon>Pseudomonadota</taxon>
        <taxon>Gammaproteobacteria</taxon>
        <taxon>Alteromonadales</taxon>
        <taxon>Idiomarinaceae</taxon>
        <taxon>Idiomarina</taxon>
    </lineage>
</organism>
<evidence type="ECO:0000313" key="3">
    <source>
        <dbReference type="Proteomes" id="UP000286680"/>
    </source>
</evidence>
<dbReference type="AlphaFoldDB" id="A0AA94JCX2"/>
<reference evidence="3" key="1">
    <citation type="journal article" date="2018" name="Front. Microbiol.">
        <title>Genome-Based Analysis Reveals the Taxonomy and Diversity of the Family Idiomarinaceae.</title>
        <authorList>
            <person name="Liu Y."/>
            <person name="Lai Q."/>
            <person name="Shao Z."/>
        </authorList>
    </citation>
    <scope>NUCLEOTIDE SEQUENCE [LARGE SCALE GENOMIC DNA]</scope>
    <source>
        <strain evidence="3">SN-14</strain>
    </source>
</reference>